<feature type="region of interest" description="Disordered" evidence="1">
    <location>
        <begin position="1096"/>
        <end position="1122"/>
    </location>
</feature>
<evidence type="ECO:0000313" key="2">
    <source>
        <dbReference type="EMBL" id="GAT03474.1"/>
    </source>
</evidence>
<feature type="compositionally biased region" description="Low complexity" evidence="1">
    <location>
        <begin position="1067"/>
        <end position="1076"/>
    </location>
</feature>
<feature type="compositionally biased region" description="Basic and acidic residues" evidence="1">
    <location>
        <begin position="1096"/>
        <end position="1110"/>
    </location>
</feature>
<feature type="region of interest" description="Disordered" evidence="1">
    <location>
        <begin position="1067"/>
        <end position="1086"/>
    </location>
</feature>
<dbReference type="EMBL" id="BCSZ01000033">
    <property type="protein sequence ID" value="GAT03474.1"/>
    <property type="molecule type" value="Genomic_DNA"/>
</dbReference>
<evidence type="ECO:0000256" key="1">
    <source>
        <dbReference type="SAM" id="MobiDB-lite"/>
    </source>
</evidence>
<feature type="compositionally biased region" description="Low complexity" evidence="1">
    <location>
        <begin position="1398"/>
        <end position="1411"/>
    </location>
</feature>
<feature type="compositionally biased region" description="Pro residues" evidence="1">
    <location>
        <begin position="656"/>
        <end position="669"/>
    </location>
</feature>
<proteinExistence type="predicted"/>
<dbReference type="PANTHER" id="PTHR48125">
    <property type="entry name" value="LP07818P1"/>
    <property type="match status" value="1"/>
</dbReference>
<dbReference type="RefSeq" id="WP_061264155.1">
    <property type="nucleotide sequence ID" value="NZ_BCSZ01000033.1"/>
</dbReference>
<dbReference type="PANTHER" id="PTHR48125:SF12">
    <property type="entry name" value="AT HOOK TRANSCRIPTION FACTOR FAMILY-RELATED"/>
    <property type="match status" value="1"/>
</dbReference>
<comment type="caution">
    <text evidence="2">The sequence shown here is derived from an EMBL/GenBank/DDBJ whole genome shotgun (WGS) entry which is preliminary data.</text>
</comment>
<accession>A0A117IEZ6</accession>
<sequence length="1562" mass="158743">MATYDAGDASINIRPSLKGFVAELEADLKKIDAQLGVEVHPNLAQAQADLARWRAQEERNSIDIPVNVDTNSVQRATREMGKLADAGKALSALKWNAGALGLGSLPAAATALTAVAGSIQQISQAGLLLPGVMAAGGAAVGTFKLGVAGVADAFKAVEKSADGSTKSIEAANEALAGLAPSAREAVQTAATVKTELTKALQQPVQENLFKGVSGDLRKLVDADLPVLKKGLTGIASGLNENLRQLMATAGSESSQGILDRILGNTGDAQSRLTKAIDPLVHGLGTLAGAGTDTFPRLADGVGRLAQRFDQFISKADGDGRLAKWIDGGIKGVEHLGSIVLDLGKSLAAITQAAGGGEGLLAILDKGAESLATFLSSAEGQEKLTRFFTEGREQLGKWLEVLQNLMPILGGVYNAAKQWTDALLPALESITGLLAGSPNLVSNVATAFLAWKSIQGVTSLLGNIGGIGRGIDLLPGKADTAAGGISRALSRIAIPAALSSLLVGQTNDMIGPDESAGSNLGGLALNVGGGAAIGAATAGAPGAIVGAIAGLGVSIYDRVLADIKKGQDEWERAWEADHNAGADREGSKERQMEAVPALKGTMMPSVYNPDGSVKPTISQGIGDLIAKGQLPGYSVGPNGQIVGPDGKAIPGQFASPQPSPKPAAGPPAPRTAPQTANERPLPVQIVNPTPGSAVTPPTTQQQVAPSNLSGLLGGGDLPAVKSNVAEIAKSIEQLPPGEVKIKDPSPEVLENLKKLDVQIENTGKDEITVKANTSTAQATIDAFVRKYQQQQFTLAFNAAVPPGPPLQRKKDGGEIWGGEAGRDSVPLLGMPGEHMLTTDDVSAMGGQANVYAFRRALHGGGRVRGYSGGGAVVDPFGNPITPGVAPGPGGAPSIAPNPYQGGGLAGIFGSVVSGIQGPIGNVMALGSSLANLGGPTSGADSGIIPGLQTQHGAGTIVPAGYTPSGGAAPLSLADRAAGIPGLWGLLGSLGSSNPAQNLMAWGEQTGQWLGNFTARTVGSFATSLWKGALGIFGLENSILSPDNPWNLAGQSVGQFAFGSEGPLGKLLGANPGAGAAGSDTSRKQMDPKKIREAQQKVADKQKTVEEQRARMADMPANASQSTRMTRQNALDKAIREANDAQTDLTALLSGATASGSGMSGLAYPIGGTGAEQWRPTVRQVLAAYGPAYGITGSNFQSWEDALVRQINTESGGNPNSVNANDSNGRGGTQRVAGILNFLQSTFEAHNITGGDYMDPGSQIAAALPYVAKRWGVDENGAPLQIGRGQGFAFGGGVRGPGGPKGDQIPAMLSDNEHVLTSEDVDAMGGQSAVYAFRGALHRAPGGEVSLALLRNPTPPPRPTVPDIKPMVPRQAAPAPAPAPRPAPTPAAPQPAAPAPQGPQPATQEPAQQQGGQSRIGGPGPGSAPSQLNHNLPWIDTAIDSTASTLGNIAATAMSMGAAGGTAGMGGGAGGALASSMVAGLFQQGGKIAKNVVNVFSSALVGNLGDNTTAGAYGAPLLSAPPQPARSIDARTMFGDVSANDPRDFVEKQRLYEQQRSQTMVDYV</sequence>
<feature type="region of interest" description="Disordered" evidence="1">
    <location>
        <begin position="635"/>
        <end position="702"/>
    </location>
</feature>
<dbReference type="Proteomes" id="UP000069705">
    <property type="component" value="Unassembled WGS sequence"/>
</dbReference>
<evidence type="ECO:0000313" key="3">
    <source>
        <dbReference type="Proteomes" id="UP000069705"/>
    </source>
</evidence>
<reference evidence="3" key="2">
    <citation type="submission" date="2016-02" db="EMBL/GenBank/DDBJ databases">
        <title>Draft genome sequence of five rapidly growing Mycobacterium species.</title>
        <authorList>
            <person name="Katahira K."/>
            <person name="Gotou Y."/>
            <person name="Iida K."/>
            <person name="Ogura Y."/>
            <person name="Hayashi T."/>
        </authorList>
    </citation>
    <scope>NUCLEOTIDE SEQUENCE [LARGE SCALE GENOMIC DNA]</scope>
    <source>
        <strain evidence="3">JCM6368</strain>
    </source>
</reference>
<reference evidence="2 3" key="1">
    <citation type="journal article" date="2016" name="Genome Announc.">
        <title>Draft Genome Sequences of Five Rapidly Growing Mycobacterium Species, M. thermoresistibile, M. fortuitum subsp. acetamidolyticum, M. canariasense, M. brisbanense, and M. novocastrense.</title>
        <authorList>
            <person name="Katahira K."/>
            <person name="Ogura Y."/>
            <person name="Gotoh Y."/>
            <person name="Hayashi T."/>
        </authorList>
    </citation>
    <scope>NUCLEOTIDE SEQUENCE [LARGE SCALE GENOMIC DNA]</scope>
    <source>
        <strain evidence="2 3">JCM6368</strain>
    </source>
</reference>
<protein>
    <submittedName>
        <fullName evidence="2">Gp29</fullName>
    </submittedName>
</protein>
<name>A0A117IEZ6_MYCFO</name>
<feature type="compositionally biased region" description="Pro residues" evidence="1">
    <location>
        <begin position="1373"/>
        <end position="1397"/>
    </location>
</feature>
<organism evidence="2 3">
    <name type="scientific">Mycolicibacterium fortuitum subsp. acetamidolyticum</name>
    <dbReference type="NCBI Taxonomy" id="144550"/>
    <lineage>
        <taxon>Bacteria</taxon>
        <taxon>Bacillati</taxon>
        <taxon>Actinomycetota</taxon>
        <taxon>Actinomycetes</taxon>
        <taxon>Mycobacteriales</taxon>
        <taxon>Mycobacteriaceae</taxon>
        <taxon>Mycolicibacterium</taxon>
    </lineage>
</organism>
<feature type="compositionally biased region" description="Polar residues" evidence="1">
    <location>
        <begin position="685"/>
        <end position="702"/>
    </location>
</feature>
<gene>
    <name evidence="2" type="ORF">RMCFA_3586</name>
</gene>
<feature type="region of interest" description="Disordered" evidence="1">
    <location>
        <begin position="1345"/>
        <end position="1428"/>
    </location>
</feature>